<dbReference type="Gene3D" id="3.80.10.10">
    <property type="entry name" value="Ribonuclease Inhibitor"/>
    <property type="match status" value="2"/>
</dbReference>
<dbReference type="PANTHER" id="PTHR24373">
    <property type="entry name" value="SLIT RELATED LEUCINE-RICH REPEAT NEURONAL PROTEIN"/>
    <property type="match status" value="1"/>
</dbReference>
<keyword evidence="3" id="KW-0677">Repeat</keyword>
<feature type="compositionally biased region" description="Basic and acidic residues" evidence="4">
    <location>
        <begin position="463"/>
        <end position="480"/>
    </location>
</feature>
<feature type="chain" id="PRO_5046450672" evidence="6">
    <location>
        <begin position="22"/>
        <end position="548"/>
    </location>
</feature>
<keyword evidence="1" id="KW-0433">Leucine-rich repeat</keyword>
<dbReference type="EnsemblMetazoa" id="XM_017113997.2">
    <property type="protein sequence ID" value="XP_016969486.2"/>
    <property type="gene ID" value="LOC108037441"/>
</dbReference>
<dbReference type="PROSITE" id="PS51450">
    <property type="entry name" value="LRR"/>
    <property type="match status" value="2"/>
</dbReference>
<dbReference type="RefSeq" id="XP_016969486.2">
    <property type="nucleotide sequence ID" value="XM_017113997.2"/>
</dbReference>
<organism evidence="7 8">
    <name type="scientific">Drosophila rhopaloa</name>
    <name type="common">Fruit fly</name>
    <dbReference type="NCBI Taxonomy" id="1041015"/>
    <lineage>
        <taxon>Eukaryota</taxon>
        <taxon>Metazoa</taxon>
        <taxon>Ecdysozoa</taxon>
        <taxon>Arthropoda</taxon>
        <taxon>Hexapoda</taxon>
        <taxon>Insecta</taxon>
        <taxon>Pterygota</taxon>
        <taxon>Neoptera</taxon>
        <taxon>Endopterygota</taxon>
        <taxon>Diptera</taxon>
        <taxon>Brachycera</taxon>
        <taxon>Muscomorpha</taxon>
        <taxon>Ephydroidea</taxon>
        <taxon>Drosophilidae</taxon>
        <taxon>Drosophila</taxon>
        <taxon>Sophophora</taxon>
    </lineage>
</organism>
<feature type="transmembrane region" description="Helical" evidence="5">
    <location>
        <begin position="491"/>
        <end position="512"/>
    </location>
</feature>
<dbReference type="InterPro" id="IPR032675">
    <property type="entry name" value="LRR_dom_sf"/>
</dbReference>
<dbReference type="Proteomes" id="UP001652680">
    <property type="component" value="Unassembled WGS sequence"/>
</dbReference>
<dbReference type="SMART" id="SM00369">
    <property type="entry name" value="LRR_TYP"/>
    <property type="match status" value="8"/>
</dbReference>
<accession>A0ABM5GUG0</accession>
<keyword evidence="5" id="KW-0812">Transmembrane</keyword>
<dbReference type="InterPro" id="IPR001611">
    <property type="entry name" value="Leu-rich_rpt"/>
</dbReference>
<dbReference type="PANTHER" id="PTHR24373:SF378">
    <property type="entry name" value="FI03225P-RELATED"/>
    <property type="match status" value="1"/>
</dbReference>
<feature type="region of interest" description="Disordered" evidence="4">
    <location>
        <begin position="460"/>
        <end position="480"/>
    </location>
</feature>
<evidence type="ECO:0000256" key="4">
    <source>
        <dbReference type="SAM" id="MobiDB-lite"/>
    </source>
</evidence>
<protein>
    <submittedName>
        <fullName evidence="7">Uncharacterized protein</fullName>
    </submittedName>
</protein>
<sequence length="548" mass="62614">MDSFPYLLLVAAVAVVGTTDSELPCEGSNCTSTEMTTYYGEQIGFGRMDIIRASCSHLRGLKVPPNVEILMINNCTSGDLHNLPSLPKLSILRIRNGNISELRDEQFAVMTGLGTLELRNNSIFRVSTEAFKGLPHVWRLGLHDNNLTILPDGLFHSLPELVDLDLSHNKIATLDFETFSKNPKMKLLWLRDNPLTMVLAIPLKQLIRLDLANCRPLEELQMHSAETLILTNSGVRKLDVVGSVSKLYARKNRLRYLQLDDKMSIIELTLHDNMMQTKELNKILLGMWRLQRLDLSCNLMNELPVPNSGNSDEVFFLPNLKFVNLSSNMLEYLHGDSPLMSPALNYLDLSHNRIRILDPHIFKMVNNLQYLHIEWNQIRDFRYDSLYKQQRGLKLVTLFNNLFSNGTYVTITKFFMNAGVHVNESNQDQPEVSYTTVSSMDNYELSLPDEGLMEVKAQLTETSETKPQKRKLNDPPHQGPKVEDTIQKWTLFDYLIFIVLLAALTLNVFLIVQLRRSQNCLTSISRIWDIKGISKMQAKFVSMEDPEV</sequence>
<evidence type="ECO:0000256" key="3">
    <source>
        <dbReference type="ARBA" id="ARBA00022737"/>
    </source>
</evidence>
<keyword evidence="5" id="KW-1133">Transmembrane helix</keyword>
<evidence type="ECO:0000313" key="7">
    <source>
        <dbReference type="EnsemblMetazoa" id="XP_016969486.2"/>
    </source>
</evidence>
<feature type="signal peptide" evidence="6">
    <location>
        <begin position="1"/>
        <end position="21"/>
    </location>
</feature>
<evidence type="ECO:0000256" key="6">
    <source>
        <dbReference type="SAM" id="SignalP"/>
    </source>
</evidence>
<name>A0ABM5GUG0_DRORH</name>
<dbReference type="SUPFAM" id="SSF52058">
    <property type="entry name" value="L domain-like"/>
    <property type="match status" value="1"/>
</dbReference>
<dbReference type="GeneID" id="108037441"/>
<keyword evidence="8" id="KW-1185">Reference proteome</keyword>
<keyword evidence="5" id="KW-0472">Membrane</keyword>
<dbReference type="Pfam" id="PF13855">
    <property type="entry name" value="LRR_8"/>
    <property type="match status" value="2"/>
</dbReference>
<reference evidence="8" key="1">
    <citation type="journal article" date="2021" name="Elife">
        <title>Highly contiguous assemblies of 101 drosophilid genomes.</title>
        <authorList>
            <person name="Kim B.Y."/>
            <person name="Wang J.R."/>
            <person name="Miller D.E."/>
            <person name="Barmina O."/>
            <person name="Delaney E."/>
            <person name="Thompson A."/>
            <person name="Comeault A.A."/>
            <person name="Peede D."/>
            <person name="D'Agostino E.R."/>
            <person name="Pelaez J."/>
            <person name="Aguilar J.M."/>
            <person name="Haji D."/>
            <person name="Matsunaga T."/>
            <person name="Armstrong E.E."/>
            <person name="Zych M."/>
            <person name="Ogawa Y."/>
            <person name="Stamenkovic-Radak M."/>
            <person name="Jelic M."/>
            <person name="Veselinovic M.S."/>
            <person name="Tanaskovic M."/>
            <person name="Eric P."/>
            <person name="Gao J.J."/>
            <person name="Katoh T.K."/>
            <person name="Toda M.J."/>
            <person name="Watabe H."/>
            <person name="Watada M."/>
            <person name="Davis J.S."/>
            <person name="Moyle L.C."/>
            <person name="Manoli G."/>
            <person name="Bertolini E."/>
            <person name="Kostal V."/>
            <person name="Hawley R.S."/>
            <person name="Takahashi A."/>
            <person name="Jones C.D."/>
            <person name="Price D.K."/>
            <person name="Whiteman N."/>
            <person name="Kopp A."/>
            <person name="Matute D.R."/>
            <person name="Petrov D.A."/>
        </authorList>
    </citation>
    <scope>NUCLEOTIDE SEQUENCE [LARGE SCALE GENOMIC DNA]</scope>
</reference>
<evidence type="ECO:0000256" key="2">
    <source>
        <dbReference type="ARBA" id="ARBA00022729"/>
    </source>
</evidence>
<keyword evidence="2 6" id="KW-0732">Signal</keyword>
<proteinExistence type="predicted"/>
<dbReference type="InterPro" id="IPR050328">
    <property type="entry name" value="Dev_Immune_Receptor"/>
</dbReference>
<reference evidence="7" key="2">
    <citation type="submission" date="2025-05" db="UniProtKB">
        <authorList>
            <consortium name="EnsemblMetazoa"/>
        </authorList>
    </citation>
    <scope>IDENTIFICATION</scope>
</reference>
<evidence type="ECO:0000313" key="8">
    <source>
        <dbReference type="Proteomes" id="UP001652680"/>
    </source>
</evidence>
<evidence type="ECO:0000256" key="1">
    <source>
        <dbReference type="ARBA" id="ARBA00022614"/>
    </source>
</evidence>
<dbReference type="InterPro" id="IPR003591">
    <property type="entry name" value="Leu-rich_rpt_typical-subtyp"/>
</dbReference>
<evidence type="ECO:0000256" key="5">
    <source>
        <dbReference type="SAM" id="Phobius"/>
    </source>
</evidence>